<dbReference type="NCBIfam" id="NF001941">
    <property type="entry name" value="PRK00723.1"/>
    <property type="match status" value="1"/>
</dbReference>
<proteinExistence type="inferred from homology"/>
<protein>
    <recommendedName>
        <fullName evidence="11">Phosphatidylserine decarboxylase proenzyme</fullName>
        <ecNumber evidence="11">4.1.1.65</ecNumber>
    </recommendedName>
    <component>
        <recommendedName>
            <fullName evidence="11">Phosphatidylserine decarboxylase alpha chain</fullName>
        </recommendedName>
    </component>
    <component>
        <recommendedName>
            <fullName evidence="11">Phosphatidylserine decarboxylase beta chain</fullName>
        </recommendedName>
    </component>
</protein>
<dbReference type="PANTHER" id="PTHR10067:SF17">
    <property type="entry name" value="PHOSPHATIDYLSERINE DECARBOXYLASE PROENZYME 2"/>
    <property type="match status" value="1"/>
</dbReference>
<accession>A0A4R5D4D7</accession>
<comment type="subcellular location">
    <subcellularLocation>
        <location evidence="11">Cell membrane</location>
        <topology evidence="11">Peripheral membrane protein</topology>
    </subcellularLocation>
</comment>
<keyword evidence="8 11" id="KW-0456">Lyase</keyword>
<gene>
    <name evidence="11" type="primary">psd</name>
    <name evidence="13" type="ORF">E0F98_06260</name>
</gene>
<comment type="catalytic activity">
    <reaction evidence="11">
        <text>a 1,2-diacyl-sn-glycero-3-phospho-L-serine + H(+) = a 1,2-diacyl-sn-glycero-3-phosphoethanolamine + CO2</text>
        <dbReference type="Rhea" id="RHEA:20828"/>
        <dbReference type="ChEBI" id="CHEBI:15378"/>
        <dbReference type="ChEBI" id="CHEBI:16526"/>
        <dbReference type="ChEBI" id="CHEBI:57262"/>
        <dbReference type="ChEBI" id="CHEBI:64612"/>
        <dbReference type="EC" id="4.1.1.65"/>
    </reaction>
</comment>
<evidence type="ECO:0000256" key="9">
    <source>
        <dbReference type="ARBA" id="ARBA00023264"/>
    </source>
</evidence>
<comment type="pathway">
    <text evidence="11">Phospholipid metabolism; phosphatidylethanolamine biosynthesis; phosphatidylethanolamine from CDP-diacylglycerol: step 2/2.</text>
</comment>
<dbReference type="HAMAP" id="MF_00663">
    <property type="entry name" value="PS_decarb_PSD_B_type2"/>
    <property type="match status" value="1"/>
</dbReference>
<comment type="similarity">
    <text evidence="11">Belongs to the phosphatidylserine decarboxylase family. PSD-B subfamily. Prokaryotic type II sub-subfamily.</text>
</comment>
<keyword evidence="14" id="KW-1185">Reference proteome</keyword>
<evidence type="ECO:0000256" key="1">
    <source>
        <dbReference type="ARBA" id="ARBA00005189"/>
    </source>
</evidence>
<evidence type="ECO:0000256" key="12">
    <source>
        <dbReference type="SAM" id="Phobius"/>
    </source>
</evidence>
<keyword evidence="4 11" id="KW-0443">Lipid metabolism</keyword>
<reference evidence="13 14" key="1">
    <citation type="submission" date="2019-03" db="EMBL/GenBank/DDBJ databases">
        <title>Flavobacterium TSA-D2 sp. nov., isolated from arctic soil.</title>
        <authorList>
            <person name="Chaudhary D.K."/>
        </authorList>
    </citation>
    <scope>NUCLEOTIDE SEQUENCE [LARGE SCALE GENOMIC DNA]</scope>
    <source>
        <strain evidence="13 14">TSA-D2</strain>
    </source>
</reference>
<comment type="subunit">
    <text evidence="11">Heterodimer of a large membrane-associated beta subunit and a small pyruvoyl-containing alpha subunit.</text>
</comment>
<dbReference type="InterPro" id="IPR033179">
    <property type="entry name" value="PSD_type2_pro"/>
</dbReference>
<dbReference type="GO" id="GO:0006646">
    <property type="term" value="P:phosphatidylethanolamine biosynthetic process"/>
    <property type="evidence" value="ECO:0007669"/>
    <property type="project" value="UniProtKB-UniRule"/>
</dbReference>
<evidence type="ECO:0000256" key="4">
    <source>
        <dbReference type="ARBA" id="ARBA00023098"/>
    </source>
</evidence>
<feature type="transmembrane region" description="Helical" evidence="12">
    <location>
        <begin position="12"/>
        <end position="29"/>
    </location>
</feature>
<comment type="pathway">
    <text evidence="1">Lipid metabolism.</text>
</comment>
<feature type="chain" id="PRO_5023477640" description="Phosphatidylserine decarboxylase alpha chain" evidence="11">
    <location>
        <begin position="284"/>
        <end position="326"/>
    </location>
</feature>
<comment type="caution">
    <text evidence="13">The sequence shown here is derived from an EMBL/GenBank/DDBJ whole genome shotgun (WGS) entry which is preliminary data.</text>
</comment>
<evidence type="ECO:0000256" key="2">
    <source>
        <dbReference type="ARBA" id="ARBA00022516"/>
    </source>
</evidence>
<dbReference type="GO" id="GO:0005886">
    <property type="term" value="C:plasma membrane"/>
    <property type="evidence" value="ECO:0007669"/>
    <property type="project" value="UniProtKB-SubCell"/>
</dbReference>
<organism evidence="13 14">
    <name type="scientific">Flavobacterium hiemivividum</name>
    <dbReference type="NCBI Taxonomy" id="2541734"/>
    <lineage>
        <taxon>Bacteria</taxon>
        <taxon>Pseudomonadati</taxon>
        <taxon>Bacteroidota</taxon>
        <taxon>Flavobacteriia</taxon>
        <taxon>Flavobacteriales</taxon>
        <taxon>Flavobacteriaceae</taxon>
        <taxon>Flavobacterium</taxon>
    </lineage>
</organism>
<evidence type="ECO:0000313" key="14">
    <source>
        <dbReference type="Proteomes" id="UP000294597"/>
    </source>
</evidence>
<keyword evidence="9 11" id="KW-1208">Phospholipid metabolism</keyword>
<comment type="function">
    <text evidence="11">Catalyzes the formation of phosphatidylethanolamine (PtdEtn) from phosphatidylserine (PtdSer).</text>
</comment>
<dbReference type="EMBL" id="SMFO01000003">
    <property type="protein sequence ID" value="TDE04943.1"/>
    <property type="molecule type" value="Genomic_DNA"/>
</dbReference>
<feature type="site" description="Cleavage (non-hydrolytic); by autocatalysis" evidence="11">
    <location>
        <begin position="283"/>
        <end position="284"/>
    </location>
</feature>
<dbReference type="NCBIfam" id="TIGR00163">
    <property type="entry name" value="PS_decarb"/>
    <property type="match status" value="1"/>
</dbReference>
<dbReference type="PANTHER" id="PTHR10067">
    <property type="entry name" value="PHOSPHATIDYLSERINE DECARBOXYLASE"/>
    <property type="match status" value="1"/>
</dbReference>
<keyword evidence="10 11" id="KW-0670">Pyruvate</keyword>
<keyword evidence="3 11" id="KW-0210">Decarboxylase</keyword>
<dbReference type="InterPro" id="IPR003817">
    <property type="entry name" value="PS_Dcarbxylase"/>
</dbReference>
<evidence type="ECO:0000256" key="3">
    <source>
        <dbReference type="ARBA" id="ARBA00022793"/>
    </source>
</evidence>
<dbReference type="Proteomes" id="UP000294597">
    <property type="component" value="Unassembled WGS sequence"/>
</dbReference>
<evidence type="ECO:0000256" key="6">
    <source>
        <dbReference type="ARBA" id="ARBA00023145"/>
    </source>
</evidence>
<evidence type="ECO:0000256" key="8">
    <source>
        <dbReference type="ARBA" id="ARBA00023239"/>
    </source>
</evidence>
<dbReference type="EC" id="4.1.1.65" evidence="11"/>
<feature type="active site" description="Charge relay system; for autoendoproteolytic cleavage activity" evidence="11">
    <location>
        <position position="198"/>
    </location>
</feature>
<evidence type="ECO:0000313" key="13">
    <source>
        <dbReference type="EMBL" id="TDE04943.1"/>
    </source>
</evidence>
<keyword evidence="7 11" id="KW-0594">Phospholipid biosynthesis</keyword>
<keyword evidence="12" id="KW-0812">Transmembrane</keyword>
<keyword evidence="2 11" id="KW-0444">Lipid biosynthesis</keyword>
<name>A0A4R5D4D7_9FLAO</name>
<sequence length="326" mass="36656">MKITKTKKNWGITLLLLAIVAILAFYPLPEQAPIQYYDRETGVLKTEKVAAEKWLVWLYNNPVGEVTLWTLVKRKFVSTIYGDMMDRPSSTDKIQPFIKEFGIDMNVFQKQEYNSFNEFFTRKINDNARPIDTTATITVSPADGKILAYADISNSDFIVKGYRFDIASFLNNAELAKKYIDGSLVIIRLAPADYHRYHFPVSGNVSANTKIDGDYYSVNPLALRKMTEIFCLNKREYTIVSNPVFGDVVMAEVGATMVGSMVQTYSGDVIKKGDEKGYFKFGGSTVVLLFEKNKISIDADLLSNTLKGFETSAIQGERIGVSTIRP</sequence>
<comment type="cofactor">
    <cofactor evidence="11">
        <name>pyruvate</name>
        <dbReference type="ChEBI" id="CHEBI:15361"/>
    </cofactor>
    <text evidence="11">Binds 1 pyruvoyl group covalently per subunit.</text>
</comment>
<keyword evidence="5 11" id="KW-0472">Membrane</keyword>
<evidence type="ECO:0000256" key="11">
    <source>
        <dbReference type="HAMAP-Rule" id="MF_00663"/>
    </source>
</evidence>
<dbReference type="GO" id="GO:0004609">
    <property type="term" value="F:phosphatidylserine decarboxylase activity"/>
    <property type="evidence" value="ECO:0007669"/>
    <property type="project" value="UniProtKB-UniRule"/>
</dbReference>
<keyword evidence="11" id="KW-1003">Cell membrane</keyword>
<dbReference type="Pfam" id="PF02666">
    <property type="entry name" value="PS_Dcarbxylase"/>
    <property type="match status" value="1"/>
</dbReference>
<feature type="modified residue" description="Pyruvic acid (Ser); by autocatalysis" evidence="11">
    <location>
        <position position="284"/>
    </location>
</feature>
<keyword evidence="6 11" id="KW-0865">Zymogen</keyword>
<dbReference type="RefSeq" id="WP_132109766.1">
    <property type="nucleotide sequence ID" value="NZ_SMFO01000003.1"/>
</dbReference>
<feature type="active site" description="Charge relay system; for autoendoproteolytic cleavage activity" evidence="11">
    <location>
        <position position="143"/>
    </location>
</feature>
<dbReference type="InterPro" id="IPR033177">
    <property type="entry name" value="PSD-B"/>
</dbReference>
<dbReference type="AlphaFoldDB" id="A0A4R5D4D7"/>
<feature type="active site" description="Charge relay system; for autoendoproteolytic cleavage activity" evidence="11">
    <location>
        <position position="284"/>
    </location>
</feature>
<keyword evidence="12" id="KW-1133">Transmembrane helix</keyword>
<evidence type="ECO:0000256" key="7">
    <source>
        <dbReference type="ARBA" id="ARBA00023209"/>
    </source>
</evidence>
<dbReference type="UniPathway" id="UPA00558">
    <property type="reaction ID" value="UER00616"/>
</dbReference>
<comment type="PTM">
    <text evidence="11">Is synthesized initially as an inactive proenzyme. Formation of the active enzyme involves a self-maturation process in which the active site pyruvoyl group is generated from an internal serine residue via an autocatalytic post-translational modification. Two non-identical subunits are generated from the proenzyme in this reaction, and the pyruvate is formed at the N-terminus of the alpha chain, which is derived from the carboxyl end of the proenzyme. The autoendoproteolytic cleavage occurs by a canonical serine protease mechanism, in which the side chain hydroxyl group of the serine supplies its oxygen atom to form the C-terminus of the beta chain, while the remainder of the serine residue undergoes an oxidative deamination to produce ammonia and the pyruvoyl prosthetic group on the alpha chain. During this reaction, the Ser that is part of the protease active site of the proenzyme becomes the pyruvoyl prosthetic group, which constitutes an essential element of the active site of the mature decarboxylase.</text>
</comment>
<feature type="active site" description="Schiff-base intermediate with substrate; via pyruvic acid; for decarboxylase activity" evidence="11">
    <location>
        <position position="284"/>
    </location>
</feature>
<evidence type="ECO:0000256" key="10">
    <source>
        <dbReference type="ARBA" id="ARBA00023317"/>
    </source>
</evidence>
<evidence type="ECO:0000256" key="5">
    <source>
        <dbReference type="ARBA" id="ARBA00023136"/>
    </source>
</evidence>
<feature type="chain" id="PRO_5023477642" description="Phosphatidylserine decarboxylase beta chain" evidence="11">
    <location>
        <begin position="1"/>
        <end position="283"/>
    </location>
</feature>